<evidence type="ECO:0000256" key="7">
    <source>
        <dbReference type="ARBA" id="ARBA00042002"/>
    </source>
</evidence>
<evidence type="ECO:0000256" key="3">
    <source>
        <dbReference type="ARBA" id="ARBA00016797"/>
    </source>
</evidence>
<dbReference type="Proteomes" id="UP000315037">
    <property type="component" value="Unassembled WGS sequence"/>
</dbReference>
<comment type="function">
    <text evidence="6">The electron transfer flavoprotein serves as a specific electron acceptor for other dehydrogenases. It transfers the electrons to the main respiratory chain via ETF-ubiquinone oxidoreductase (ETF dehydrogenase).</text>
</comment>
<dbReference type="FunFam" id="3.40.50.620:FF:000011">
    <property type="entry name" value="Electron transfer flavoprotein subunit beta"/>
    <property type="match status" value="1"/>
</dbReference>
<dbReference type="RefSeq" id="WP_165600418.1">
    <property type="nucleotide sequence ID" value="NZ_SORZ01000001.1"/>
</dbReference>
<evidence type="ECO:0000256" key="1">
    <source>
        <dbReference type="ARBA" id="ARBA00007557"/>
    </source>
</evidence>
<evidence type="ECO:0000256" key="4">
    <source>
        <dbReference type="ARBA" id="ARBA00022448"/>
    </source>
</evidence>
<organism evidence="10 11">
    <name type="scientific">Oecophyllibacter saccharovorans</name>
    <dbReference type="NCBI Taxonomy" id="2558360"/>
    <lineage>
        <taxon>Bacteria</taxon>
        <taxon>Pseudomonadati</taxon>
        <taxon>Pseudomonadota</taxon>
        <taxon>Alphaproteobacteria</taxon>
        <taxon>Acetobacterales</taxon>
        <taxon>Acetobacteraceae</taxon>
        <taxon>Oecophyllibacter</taxon>
    </lineage>
</organism>
<dbReference type="AlphaFoldDB" id="A0A506USK4"/>
<evidence type="ECO:0000313" key="10">
    <source>
        <dbReference type="EMBL" id="TPW36073.1"/>
    </source>
</evidence>
<evidence type="ECO:0000313" key="11">
    <source>
        <dbReference type="Proteomes" id="UP000315037"/>
    </source>
</evidence>
<dbReference type="PIRSF" id="PIRSF000090">
    <property type="entry name" value="Beta-ETF"/>
    <property type="match status" value="1"/>
</dbReference>
<name>A0A506USK4_9PROT</name>
<dbReference type="Gene3D" id="3.40.50.620">
    <property type="entry name" value="HUPs"/>
    <property type="match status" value="1"/>
</dbReference>
<feature type="domain" description="Electron transfer flavoprotein alpha/beta-subunit N-terminal" evidence="9">
    <location>
        <begin position="23"/>
        <end position="218"/>
    </location>
</feature>
<dbReference type="InterPro" id="IPR014729">
    <property type="entry name" value="Rossmann-like_a/b/a_fold"/>
</dbReference>
<dbReference type="InterPro" id="IPR012255">
    <property type="entry name" value="ETF_b"/>
</dbReference>
<dbReference type="SMART" id="SM00893">
    <property type="entry name" value="ETF"/>
    <property type="match status" value="1"/>
</dbReference>
<dbReference type="PANTHER" id="PTHR21294:SF8">
    <property type="entry name" value="ELECTRON TRANSFER FLAVOPROTEIN SUBUNIT BETA"/>
    <property type="match status" value="1"/>
</dbReference>
<dbReference type="InterPro" id="IPR000049">
    <property type="entry name" value="ET-Flavoprotein_bsu_CS"/>
</dbReference>
<evidence type="ECO:0000256" key="6">
    <source>
        <dbReference type="ARBA" id="ARBA00025649"/>
    </source>
</evidence>
<keyword evidence="4" id="KW-0813">Transport</keyword>
<comment type="subunit">
    <text evidence="2">Heterodimer of an alpha and a beta subunit.</text>
</comment>
<dbReference type="PANTHER" id="PTHR21294">
    <property type="entry name" value="ELECTRON TRANSFER FLAVOPROTEIN BETA-SUBUNIT"/>
    <property type="match status" value="1"/>
</dbReference>
<dbReference type="InterPro" id="IPR014730">
    <property type="entry name" value="ETF_a/b_N"/>
</dbReference>
<sequence length="256" mass="27428">MKVLVPVKRVVDYNIKPRVAADGSGVETQGLKMSMNPFDEVALEEAVRLRENGGAAEVIVVAIGPKATADTLRTAMAMGADRAIHILTDEAGGHDGGIEPLAMAHLLEEVVKKEQPGLVSIGKQAIDDDMSVTGQILAARLGWPQATFASKLELLPEGRARVTREIDGGVEVVEVSLPAVITADLRLNDPRFATLPNIMKARKKPIETIEAGSLGADTKPRLETLNVREPAERKPGIIVSSVEELLDKLKNEAKVL</sequence>
<dbReference type="InterPro" id="IPR033948">
    <property type="entry name" value="ETF_beta_N"/>
</dbReference>
<comment type="similarity">
    <text evidence="1">Belongs to the ETF beta-subunit/FixA family.</text>
</comment>
<dbReference type="Pfam" id="PF01012">
    <property type="entry name" value="ETF"/>
    <property type="match status" value="1"/>
</dbReference>
<dbReference type="PROSITE" id="PS01065">
    <property type="entry name" value="ETF_BETA"/>
    <property type="match status" value="1"/>
</dbReference>
<evidence type="ECO:0000259" key="9">
    <source>
        <dbReference type="SMART" id="SM00893"/>
    </source>
</evidence>
<evidence type="ECO:0000256" key="5">
    <source>
        <dbReference type="ARBA" id="ARBA00022982"/>
    </source>
</evidence>
<proteinExistence type="inferred from homology"/>
<keyword evidence="11" id="KW-1185">Reference proteome</keyword>
<dbReference type="SUPFAM" id="SSF52402">
    <property type="entry name" value="Adenine nucleotide alpha hydrolases-like"/>
    <property type="match status" value="1"/>
</dbReference>
<dbReference type="GO" id="GO:0046395">
    <property type="term" value="P:carboxylic acid catabolic process"/>
    <property type="evidence" value="ECO:0007669"/>
    <property type="project" value="UniProtKB-ARBA"/>
</dbReference>
<comment type="caution">
    <text evidence="10">The sequence shown here is derived from an EMBL/GenBank/DDBJ whole genome shotgun (WGS) entry which is preliminary data.</text>
</comment>
<dbReference type="GO" id="GO:0009055">
    <property type="term" value="F:electron transfer activity"/>
    <property type="evidence" value="ECO:0007669"/>
    <property type="project" value="InterPro"/>
</dbReference>
<keyword evidence="5" id="KW-0249">Electron transport</keyword>
<dbReference type="CDD" id="cd01714">
    <property type="entry name" value="ETF_beta"/>
    <property type="match status" value="1"/>
</dbReference>
<gene>
    <name evidence="10" type="ORF">E3202_04025</name>
</gene>
<dbReference type="EMBL" id="SORZ01000001">
    <property type="protein sequence ID" value="TPW36073.1"/>
    <property type="molecule type" value="Genomic_DNA"/>
</dbReference>
<comment type="cofactor">
    <cofactor evidence="8">
        <name>AMP</name>
        <dbReference type="ChEBI" id="CHEBI:456215"/>
    </cofactor>
</comment>
<reference evidence="10 11" key="1">
    <citation type="submission" date="2019-03" db="EMBL/GenBank/DDBJ databases">
        <title>The complete genome sequence of Neokomagataea sp. Jb2 NBRC113641.</title>
        <authorList>
            <person name="Chua K.-O."/>
            <person name="Chan K.-G."/>
            <person name="See-Too W.-S."/>
        </authorList>
    </citation>
    <scope>NUCLEOTIDE SEQUENCE [LARGE SCALE GENOMIC DNA]</scope>
    <source>
        <strain evidence="10 11">Jb2</strain>
    </source>
</reference>
<evidence type="ECO:0000256" key="8">
    <source>
        <dbReference type="ARBA" id="ARBA00049933"/>
    </source>
</evidence>
<accession>A0A506USK4</accession>
<protein>
    <recommendedName>
        <fullName evidence="3">Electron transfer flavoprotein subunit beta</fullName>
    </recommendedName>
    <alternativeName>
        <fullName evidence="7">Electron transfer flavoprotein small subunit</fullName>
    </alternativeName>
</protein>
<evidence type="ECO:0000256" key="2">
    <source>
        <dbReference type="ARBA" id="ARBA00011355"/>
    </source>
</evidence>